<gene>
    <name evidence="2" type="ORF">TNCV_3211111</name>
</gene>
<accession>A0A8X6VD26</accession>
<evidence type="ECO:0000313" key="3">
    <source>
        <dbReference type="Proteomes" id="UP000887159"/>
    </source>
</evidence>
<protein>
    <submittedName>
        <fullName evidence="2">Uncharacterized protein</fullName>
    </submittedName>
</protein>
<evidence type="ECO:0000256" key="1">
    <source>
        <dbReference type="SAM" id="MobiDB-lite"/>
    </source>
</evidence>
<dbReference type="Proteomes" id="UP000887159">
    <property type="component" value="Unassembled WGS sequence"/>
</dbReference>
<dbReference type="AlphaFoldDB" id="A0A8X6VD26"/>
<feature type="compositionally biased region" description="Low complexity" evidence="1">
    <location>
        <begin position="1"/>
        <end position="30"/>
    </location>
</feature>
<sequence>MAAPAALRTAPATPKTAASTALLRTTAPATNRQPREPTPACATKMTSGDENASPAPPTCETRRGKRPPLRRPPATPKPNTGSRAGEQTARPRERNVLAGAWKQAPAAVQQTETVIRDQLFDLSPARICNIMPPQRAVSIKVTKQNKWSWQID</sequence>
<evidence type="ECO:0000313" key="2">
    <source>
        <dbReference type="EMBL" id="GFY03473.1"/>
    </source>
</evidence>
<proteinExistence type="predicted"/>
<keyword evidence="3" id="KW-1185">Reference proteome</keyword>
<organism evidence="2 3">
    <name type="scientific">Trichonephila clavipes</name>
    <name type="common">Golden silk orbweaver</name>
    <name type="synonym">Nephila clavipes</name>
    <dbReference type="NCBI Taxonomy" id="2585209"/>
    <lineage>
        <taxon>Eukaryota</taxon>
        <taxon>Metazoa</taxon>
        <taxon>Ecdysozoa</taxon>
        <taxon>Arthropoda</taxon>
        <taxon>Chelicerata</taxon>
        <taxon>Arachnida</taxon>
        <taxon>Araneae</taxon>
        <taxon>Araneomorphae</taxon>
        <taxon>Entelegynae</taxon>
        <taxon>Araneoidea</taxon>
        <taxon>Nephilidae</taxon>
        <taxon>Trichonephila</taxon>
    </lineage>
</organism>
<name>A0A8X6VD26_TRICX</name>
<comment type="caution">
    <text evidence="2">The sequence shown here is derived from an EMBL/GenBank/DDBJ whole genome shotgun (WGS) entry which is preliminary data.</text>
</comment>
<dbReference type="EMBL" id="BMAU01021238">
    <property type="protein sequence ID" value="GFY03473.1"/>
    <property type="molecule type" value="Genomic_DNA"/>
</dbReference>
<feature type="region of interest" description="Disordered" evidence="1">
    <location>
        <begin position="1"/>
        <end position="94"/>
    </location>
</feature>
<reference evidence="2" key="1">
    <citation type="submission" date="2020-08" db="EMBL/GenBank/DDBJ databases">
        <title>Multicomponent nature underlies the extraordinary mechanical properties of spider dragline silk.</title>
        <authorList>
            <person name="Kono N."/>
            <person name="Nakamura H."/>
            <person name="Mori M."/>
            <person name="Yoshida Y."/>
            <person name="Ohtoshi R."/>
            <person name="Malay A.D."/>
            <person name="Moran D.A.P."/>
            <person name="Tomita M."/>
            <person name="Numata K."/>
            <person name="Arakawa K."/>
        </authorList>
    </citation>
    <scope>NUCLEOTIDE SEQUENCE</scope>
</reference>